<comment type="caution">
    <text evidence="22">The sequence shown here is derived from an EMBL/GenBank/DDBJ whole genome shotgun (WGS) entry which is preliminary data.</text>
</comment>
<dbReference type="EC" id="5.1.99.6" evidence="19"/>
<comment type="caution">
    <text evidence="18">Lacks conserved residue(s) required for the propagation of feature annotation.</text>
</comment>
<feature type="binding site" evidence="17">
    <location>
        <position position="249"/>
    </location>
    <ligand>
        <name>(6S)-NADPHX</name>
        <dbReference type="ChEBI" id="CHEBI:64076"/>
    </ligand>
</feature>
<evidence type="ECO:0000256" key="9">
    <source>
        <dbReference type="ARBA" id="ARBA00022958"/>
    </source>
</evidence>
<comment type="similarity">
    <text evidence="18">Belongs to the NnrE/AIBP family.</text>
</comment>
<keyword evidence="11 18" id="KW-0413">Isomerase</keyword>
<comment type="function">
    <text evidence="18">Catalyzes the epimerization of the S- and R-forms of NAD(P)HX, a damaged form of NAD(P)H that is a result of enzymatic or heat-dependent hydration. This is a prerequisite for the S-specific NAD(P)H-hydrate dehydratase to allow the repair of both epimers of NAD(P)HX.</text>
</comment>
<comment type="subunit">
    <text evidence="17">Homotetramer.</text>
</comment>
<comment type="catalytic activity">
    <reaction evidence="16 17 19">
        <text>(6S)-NADPHX + ADP = AMP + phosphate + NADPH + H(+)</text>
        <dbReference type="Rhea" id="RHEA:32235"/>
        <dbReference type="ChEBI" id="CHEBI:15378"/>
        <dbReference type="ChEBI" id="CHEBI:43474"/>
        <dbReference type="ChEBI" id="CHEBI:57783"/>
        <dbReference type="ChEBI" id="CHEBI:64076"/>
        <dbReference type="ChEBI" id="CHEBI:456215"/>
        <dbReference type="ChEBI" id="CHEBI:456216"/>
        <dbReference type="EC" id="4.2.1.136"/>
    </reaction>
</comment>
<dbReference type="HAMAP" id="MF_01965">
    <property type="entry name" value="NADHX_dehydratase"/>
    <property type="match status" value="1"/>
</dbReference>
<dbReference type="PROSITE" id="PS51383">
    <property type="entry name" value="YJEF_C_3"/>
    <property type="match status" value="1"/>
</dbReference>
<keyword evidence="9 18" id="KW-0630">Potassium</keyword>
<evidence type="ECO:0000256" key="6">
    <source>
        <dbReference type="ARBA" id="ARBA00022741"/>
    </source>
</evidence>
<comment type="similarity">
    <text evidence="4 19">In the C-terminal section; belongs to the NnrD/CARKD family.</text>
</comment>
<keyword evidence="6 17" id="KW-0547">Nucleotide-binding</keyword>
<dbReference type="EMBL" id="WOSY01000007">
    <property type="protein sequence ID" value="NHN88752.1"/>
    <property type="molecule type" value="Genomic_DNA"/>
</dbReference>
<comment type="similarity">
    <text evidence="3 19">In the N-terminal section; belongs to the NnrE/AIBP family.</text>
</comment>
<evidence type="ECO:0000256" key="15">
    <source>
        <dbReference type="ARBA" id="ARBA00048238"/>
    </source>
</evidence>
<name>A0ABX0K0T0_9PROT</name>
<dbReference type="HAMAP" id="MF_01966">
    <property type="entry name" value="NADHX_epimerase"/>
    <property type="match status" value="1"/>
</dbReference>
<comment type="function">
    <text evidence="14 19">Bifunctional enzyme that catalyzes the epimerization of the S- and R-forms of NAD(P)HX and the dehydration of the S-form of NAD(P)HX at the expense of ADP, which is converted to AMP. This allows the repair of both epimers of NAD(P)HX, a damaged form of NAD(P)H that is a result of enzymatic or heat-dependent hydration.</text>
</comment>
<feature type="domain" description="YjeF C-terminal" evidence="20">
    <location>
        <begin position="215"/>
        <end position="470"/>
    </location>
</feature>
<organism evidence="22 23">
    <name type="scientific">Acetobacter conturbans</name>
    <dbReference type="NCBI Taxonomy" id="1737472"/>
    <lineage>
        <taxon>Bacteria</taxon>
        <taxon>Pseudomonadati</taxon>
        <taxon>Pseudomonadota</taxon>
        <taxon>Alphaproteobacteria</taxon>
        <taxon>Acetobacterales</taxon>
        <taxon>Acetobacteraceae</taxon>
        <taxon>Acetobacter</taxon>
    </lineage>
</organism>
<feature type="binding site" evidence="18">
    <location>
        <position position="153"/>
    </location>
    <ligand>
        <name>K(+)</name>
        <dbReference type="ChEBI" id="CHEBI:29103"/>
    </ligand>
</feature>
<dbReference type="InterPro" id="IPR036652">
    <property type="entry name" value="YjeF_N_dom_sf"/>
</dbReference>
<dbReference type="PROSITE" id="PS01050">
    <property type="entry name" value="YJEF_C_2"/>
    <property type="match status" value="1"/>
</dbReference>
<evidence type="ECO:0000256" key="18">
    <source>
        <dbReference type="HAMAP-Rule" id="MF_01966"/>
    </source>
</evidence>
<feature type="domain" description="YjeF N-terminal" evidence="21">
    <location>
        <begin position="16"/>
        <end position="207"/>
    </location>
</feature>
<dbReference type="Pfam" id="PF03853">
    <property type="entry name" value="YjeF_N"/>
    <property type="match status" value="1"/>
</dbReference>
<evidence type="ECO:0000256" key="11">
    <source>
        <dbReference type="ARBA" id="ARBA00023235"/>
    </source>
</evidence>
<dbReference type="NCBIfam" id="TIGR00196">
    <property type="entry name" value="yjeF_cterm"/>
    <property type="match status" value="1"/>
</dbReference>
<dbReference type="NCBIfam" id="TIGR00197">
    <property type="entry name" value="yjeF_nterm"/>
    <property type="match status" value="1"/>
</dbReference>
<dbReference type="PANTHER" id="PTHR12592:SF0">
    <property type="entry name" value="ATP-DEPENDENT (S)-NAD(P)H-HYDRATE DEHYDRATASE"/>
    <property type="match status" value="1"/>
</dbReference>
<keyword evidence="5 18" id="KW-0479">Metal-binding</keyword>
<evidence type="ECO:0000256" key="4">
    <source>
        <dbReference type="ARBA" id="ARBA00009524"/>
    </source>
</evidence>
<dbReference type="SUPFAM" id="SSF64153">
    <property type="entry name" value="YjeF N-terminal domain-like"/>
    <property type="match status" value="1"/>
</dbReference>
<evidence type="ECO:0000313" key="23">
    <source>
        <dbReference type="Proteomes" id="UP000631653"/>
    </source>
</evidence>
<dbReference type="InterPro" id="IPR029056">
    <property type="entry name" value="Ribokinase-like"/>
</dbReference>
<keyword evidence="8 17" id="KW-0521">NADP</keyword>
<evidence type="ECO:0000256" key="19">
    <source>
        <dbReference type="PIRNR" id="PIRNR017184"/>
    </source>
</evidence>
<dbReference type="Pfam" id="PF01256">
    <property type="entry name" value="Carb_kinase"/>
    <property type="match status" value="1"/>
</dbReference>
<reference evidence="22 23" key="1">
    <citation type="journal article" date="2020" name="Int. J. Syst. Evol. Microbiol.">
        <title>Novel acetic acid bacteria from cider fermentations: Acetobacter conturbans sp. nov. and Acetobacter fallax sp. nov.</title>
        <authorList>
            <person name="Sombolestani A.S."/>
            <person name="Cleenwerck I."/>
            <person name="Cnockaert M."/>
            <person name="Borremans W."/>
            <person name="Wieme A.D."/>
            <person name="De Vuyst L."/>
            <person name="Vandamme P."/>
        </authorList>
    </citation>
    <scope>NUCLEOTIDE SEQUENCE [LARGE SCALE GENOMIC DNA]</scope>
    <source>
        <strain evidence="22 23">LMG 1627</strain>
    </source>
</reference>
<keyword evidence="12 17" id="KW-0456">Lyase</keyword>
<comment type="catalytic activity">
    <reaction evidence="15 17 19">
        <text>(6S)-NADHX + ADP = AMP + phosphate + NADH + H(+)</text>
        <dbReference type="Rhea" id="RHEA:32223"/>
        <dbReference type="ChEBI" id="CHEBI:15378"/>
        <dbReference type="ChEBI" id="CHEBI:43474"/>
        <dbReference type="ChEBI" id="CHEBI:57945"/>
        <dbReference type="ChEBI" id="CHEBI:64074"/>
        <dbReference type="ChEBI" id="CHEBI:456215"/>
        <dbReference type="ChEBI" id="CHEBI:456216"/>
        <dbReference type="EC" id="4.2.1.136"/>
    </reaction>
</comment>
<evidence type="ECO:0000259" key="20">
    <source>
        <dbReference type="PROSITE" id="PS51383"/>
    </source>
</evidence>
<feature type="binding site" evidence="17">
    <location>
        <position position="307"/>
    </location>
    <ligand>
        <name>(6S)-NADPHX</name>
        <dbReference type="ChEBI" id="CHEBI:64076"/>
    </ligand>
</feature>
<evidence type="ECO:0000256" key="5">
    <source>
        <dbReference type="ARBA" id="ARBA00022723"/>
    </source>
</evidence>
<evidence type="ECO:0000256" key="17">
    <source>
        <dbReference type="HAMAP-Rule" id="MF_01965"/>
    </source>
</evidence>
<evidence type="ECO:0000256" key="10">
    <source>
        <dbReference type="ARBA" id="ARBA00023027"/>
    </source>
</evidence>
<evidence type="ECO:0000313" key="22">
    <source>
        <dbReference type="EMBL" id="NHN88752.1"/>
    </source>
</evidence>
<comment type="cofactor">
    <cofactor evidence="18 19">
        <name>K(+)</name>
        <dbReference type="ChEBI" id="CHEBI:29103"/>
    </cofactor>
    <text evidence="18 19">Binds 1 potassium ion per subunit.</text>
</comment>
<evidence type="ECO:0000256" key="13">
    <source>
        <dbReference type="ARBA" id="ARBA00023268"/>
    </source>
</evidence>
<gene>
    <name evidence="18" type="primary">nnrE</name>
    <name evidence="17" type="synonym">nnrD</name>
    <name evidence="22" type="ORF">GOB81_08930</name>
</gene>
<feature type="binding site" evidence="17">
    <location>
        <begin position="386"/>
        <end position="390"/>
    </location>
    <ligand>
        <name>AMP</name>
        <dbReference type="ChEBI" id="CHEBI:456215"/>
    </ligand>
</feature>
<evidence type="ECO:0000256" key="7">
    <source>
        <dbReference type="ARBA" id="ARBA00022840"/>
    </source>
</evidence>
<comment type="similarity">
    <text evidence="17">Belongs to the NnrD/CARKD family.</text>
</comment>
<keyword evidence="13" id="KW-0511">Multifunctional enzyme</keyword>
<dbReference type="PIRSF" id="PIRSF017184">
    <property type="entry name" value="Nnr"/>
    <property type="match status" value="1"/>
</dbReference>
<feature type="binding site" evidence="18">
    <location>
        <position position="121"/>
    </location>
    <ligand>
        <name>K(+)</name>
        <dbReference type="ChEBI" id="CHEBI:29103"/>
    </ligand>
</feature>
<dbReference type="PANTHER" id="PTHR12592">
    <property type="entry name" value="ATP-DEPENDENT (S)-NAD(P)H-HYDRATE DEHYDRATASE FAMILY MEMBER"/>
    <property type="match status" value="1"/>
</dbReference>
<dbReference type="InterPro" id="IPR030677">
    <property type="entry name" value="Nnr"/>
</dbReference>
<evidence type="ECO:0000256" key="1">
    <source>
        <dbReference type="ARBA" id="ARBA00000013"/>
    </source>
</evidence>
<feature type="binding site" evidence="17">
    <location>
        <position position="353"/>
    </location>
    <ligand>
        <name>(6S)-NADPHX</name>
        <dbReference type="ChEBI" id="CHEBI:64076"/>
    </ligand>
</feature>
<dbReference type="SUPFAM" id="SSF53613">
    <property type="entry name" value="Ribokinase-like"/>
    <property type="match status" value="1"/>
</dbReference>
<dbReference type="EC" id="4.2.1.136" evidence="19"/>
<evidence type="ECO:0000256" key="16">
    <source>
        <dbReference type="ARBA" id="ARBA00049209"/>
    </source>
</evidence>
<dbReference type="InterPro" id="IPR017953">
    <property type="entry name" value="Carbohydrate_kinase_pred_CS"/>
</dbReference>
<keyword evidence="7 17" id="KW-0067">ATP-binding</keyword>
<dbReference type="Gene3D" id="3.40.1190.20">
    <property type="match status" value="1"/>
</dbReference>
<evidence type="ECO:0000256" key="2">
    <source>
        <dbReference type="ARBA" id="ARBA00000909"/>
    </source>
</evidence>
<evidence type="ECO:0000256" key="8">
    <source>
        <dbReference type="ARBA" id="ARBA00022857"/>
    </source>
</evidence>
<feature type="binding site" evidence="18">
    <location>
        <position position="150"/>
    </location>
    <ligand>
        <name>(6S)-NADPHX</name>
        <dbReference type="ChEBI" id="CHEBI:64076"/>
    </ligand>
</feature>
<evidence type="ECO:0000256" key="14">
    <source>
        <dbReference type="ARBA" id="ARBA00025153"/>
    </source>
</evidence>
<sequence>MPDRNDRFALPSPQEMGAIDKVASRSVPVSVLMENAGRAVARAVRRFAKPCRVLVLCGPGNNGGDGYVAARRLAEAGWPVAVAALAEPHAGSDAAAVAARFRGPRVPFSPEEAARADLVIDAVFGAGLSRDVEEPVPSVLAAAKRVVSIDMPSGIDGGTGQVRGHARKADLTVTFFRAKPGHLLLPGREYLGQFVVRDIGISASVLDEVVVRTWENKPGLWKLPVLGLEAHKYSRGVVSLCAGEAMPGAARLAAAAARRTGAGLVRVAAGKAAPSFRLGEPGLIIDEEPLADLLKDHRRKTWICGPGLLPEEVEQVFPQLVAAERQILADAGAFSWAADAPERLRGAAVLTPHGGEFARVFGAPGGDPLAAARAAAKRVDAVVVLKGATTIIAAPDGRVALNTHATPALGTAGSGDTLTGIIGALLAAGMEPWEAACAGVWLHGEAALRAGDWLIAEDLDVHLAAAREKATRLQVDG</sequence>
<comment type="function">
    <text evidence="17">Catalyzes the dehydration of the S-form of NAD(P)HX at the expense of ADP, which is converted to AMP. Together with NAD(P)HX epimerase, which catalyzes the epimerization of the S- and R-forms, the enzyme allows the repair of both epimers of NAD(P)HX, a damaged form of NAD(P)H that is a result of enzymatic or heat-dependent hydration.</text>
</comment>
<comment type="catalytic activity">
    <reaction evidence="1 18 19">
        <text>(6R)-NADHX = (6S)-NADHX</text>
        <dbReference type="Rhea" id="RHEA:32215"/>
        <dbReference type="ChEBI" id="CHEBI:64074"/>
        <dbReference type="ChEBI" id="CHEBI:64075"/>
        <dbReference type="EC" id="5.1.99.6"/>
    </reaction>
</comment>
<dbReference type="RefSeq" id="WP_173570071.1">
    <property type="nucleotide sequence ID" value="NZ_WOSY01000007.1"/>
</dbReference>
<keyword evidence="10 17" id="KW-0520">NAD</keyword>
<accession>A0ABX0K0T0</accession>
<evidence type="ECO:0000259" key="21">
    <source>
        <dbReference type="PROSITE" id="PS51385"/>
    </source>
</evidence>
<feature type="binding site" evidence="17">
    <location>
        <position position="416"/>
    </location>
    <ligand>
        <name>(6S)-NADPHX</name>
        <dbReference type="ChEBI" id="CHEBI:64076"/>
    </ligand>
</feature>
<dbReference type="Proteomes" id="UP000631653">
    <property type="component" value="Unassembled WGS sequence"/>
</dbReference>
<comment type="catalytic activity">
    <reaction evidence="2 18 19">
        <text>(6R)-NADPHX = (6S)-NADPHX</text>
        <dbReference type="Rhea" id="RHEA:32227"/>
        <dbReference type="ChEBI" id="CHEBI:64076"/>
        <dbReference type="ChEBI" id="CHEBI:64077"/>
        <dbReference type="EC" id="5.1.99.6"/>
    </reaction>
</comment>
<feature type="binding site" evidence="18">
    <location>
        <position position="62"/>
    </location>
    <ligand>
        <name>K(+)</name>
        <dbReference type="ChEBI" id="CHEBI:29103"/>
    </ligand>
</feature>
<feature type="binding site" evidence="17">
    <location>
        <position position="415"/>
    </location>
    <ligand>
        <name>AMP</name>
        <dbReference type="ChEBI" id="CHEBI:456215"/>
    </ligand>
</feature>
<protein>
    <recommendedName>
        <fullName evidence="19">Bifunctional NAD(P)H-hydrate repair enzyme</fullName>
    </recommendedName>
    <alternativeName>
        <fullName evidence="19">Nicotinamide nucleotide repair protein</fullName>
    </alternativeName>
    <domain>
        <recommendedName>
            <fullName evidence="19">ADP-dependent (S)-NAD(P)H-hydrate dehydratase</fullName>
            <ecNumber evidence="19">4.2.1.136</ecNumber>
        </recommendedName>
        <alternativeName>
            <fullName evidence="19">ADP-dependent NAD(P)HX dehydratase</fullName>
        </alternativeName>
    </domain>
    <domain>
        <recommendedName>
            <fullName evidence="19">NAD(P)H-hydrate epimerase</fullName>
            <ecNumber evidence="19">5.1.99.6</ecNumber>
        </recommendedName>
    </domain>
</protein>
<evidence type="ECO:0000256" key="3">
    <source>
        <dbReference type="ARBA" id="ARBA00006001"/>
    </source>
</evidence>
<dbReference type="InterPro" id="IPR004443">
    <property type="entry name" value="YjeF_N_dom"/>
</dbReference>
<dbReference type="InterPro" id="IPR000631">
    <property type="entry name" value="CARKD"/>
</dbReference>
<keyword evidence="23" id="KW-1185">Reference proteome</keyword>
<feature type="binding site" evidence="18">
    <location>
        <begin position="125"/>
        <end position="131"/>
    </location>
    <ligand>
        <name>(6S)-NADPHX</name>
        <dbReference type="ChEBI" id="CHEBI:64076"/>
    </ligand>
</feature>
<dbReference type="PROSITE" id="PS51385">
    <property type="entry name" value="YJEF_N"/>
    <property type="match status" value="1"/>
</dbReference>
<feature type="binding site" evidence="18">
    <location>
        <begin position="61"/>
        <end position="65"/>
    </location>
    <ligand>
        <name>(6S)-NADPHX</name>
        <dbReference type="ChEBI" id="CHEBI:64076"/>
    </ligand>
</feature>
<dbReference type="CDD" id="cd01171">
    <property type="entry name" value="YXKO-related"/>
    <property type="match status" value="1"/>
</dbReference>
<comment type="cofactor">
    <cofactor evidence="17">
        <name>Mg(2+)</name>
        <dbReference type="ChEBI" id="CHEBI:18420"/>
    </cofactor>
</comment>
<proteinExistence type="inferred from homology"/>
<evidence type="ECO:0000256" key="12">
    <source>
        <dbReference type="ARBA" id="ARBA00023239"/>
    </source>
</evidence>
<dbReference type="Gene3D" id="3.40.50.10260">
    <property type="entry name" value="YjeF N-terminal domain"/>
    <property type="match status" value="1"/>
</dbReference>